<evidence type="ECO:0000256" key="3">
    <source>
        <dbReference type="SAM" id="MobiDB-lite"/>
    </source>
</evidence>
<dbReference type="InterPro" id="IPR003105">
    <property type="entry name" value="SRA_YDG"/>
</dbReference>
<dbReference type="Proteomes" id="UP001605036">
    <property type="component" value="Unassembled WGS sequence"/>
</dbReference>
<accession>A0ABD1XU61</accession>
<feature type="region of interest" description="Disordered" evidence="3">
    <location>
        <begin position="360"/>
        <end position="427"/>
    </location>
</feature>
<evidence type="ECO:0000256" key="1">
    <source>
        <dbReference type="ARBA" id="ARBA00023242"/>
    </source>
</evidence>
<dbReference type="InterPro" id="IPR036987">
    <property type="entry name" value="SRA-YDG_sf"/>
</dbReference>
<organism evidence="5 6">
    <name type="scientific">Riccia fluitans</name>
    <dbReference type="NCBI Taxonomy" id="41844"/>
    <lineage>
        <taxon>Eukaryota</taxon>
        <taxon>Viridiplantae</taxon>
        <taxon>Streptophyta</taxon>
        <taxon>Embryophyta</taxon>
        <taxon>Marchantiophyta</taxon>
        <taxon>Marchantiopsida</taxon>
        <taxon>Marchantiidae</taxon>
        <taxon>Marchantiales</taxon>
        <taxon>Ricciaceae</taxon>
        <taxon>Riccia</taxon>
    </lineage>
</organism>
<dbReference type="EMBL" id="JBHFFA010000007">
    <property type="protein sequence ID" value="KAL2612432.1"/>
    <property type="molecule type" value="Genomic_DNA"/>
</dbReference>
<feature type="region of interest" description="Disordered" evidence="3">
    <location>
        <begin position="227"/>
        <end position="270"/>
    </location>
</feature>
<evidence type="ECO:0000313" key="5">
    <source>
        <dbReference type="EMBL" id="KAL2612432.1"/>
    </source>
</evidence>
<gene>
    <name evidence="5" type="ORF">R1flu_024124</name>
</gene>
<dbReference type="SUPFAM" id="SSF88697">
    <property type="entry name" value="PUA domain-like"/>
    <property type="match status" value="1"/>
</dbReference>
<dbReference type="InterPro" id="IPR015947">
    <property type="entry name" value="PUA-like_sf"/>
</dbReference>
<feature type="region of interest" description="Disordered" evidence="3">
    <location>
        <begin position="443"/>
        <end position="538"/>
    </location>
</feature>
<protein>
    <recommendedName>
        <fullName evidence="4">YDG domain-containing protein</fullName>
    </recommendedName>
</protein>
<feature type="compositionally biased region" description="Basic and acidic residues" evidence="3">
    <location>
        <begin position="360"/>
        <end position="369"/>
    </location>
</feature>
<feature type="region of interest" description="Disordered" evidence="3">
    <location>
        <begin position="305"/>
        <end position="327"/>
    </location>
</feature>
<sequence>MLELHPKREFSVARLSTRLFKCFQVASYSAAADVSQLHLVQRFDFSAASAFTSSDPLGFCFYSNFRSQPDGPRGGEQRRDRFHPPESGEFSNDNSSAGQIVVAQVEDNRLTFTSGTYSSSTTFNEELSRYPNTKDSDRAKNYVQLRWHFRHSFLQSEESMDLLIALDKIVDILKVLDDSHSQQPQGDRYPNDGCGTGSDFKFAEVHPEKSDTKVESTRCKNFVLEDGEDLGSPEETRVRNPGHLGNGYVDGCKRKSLSEDKDSPGSSVDYEREKIRARLKRMREENKTIDEGELDSRCDDSRYYETEKEYSMSNAQQRPSRETRKTAREFVAARKAVDLNQVKNGGKSAVDMRDVEGVNHFRRERDRKGKAVFNSERQSQRNFKPDSDTGWEEEEKNSTANCSALRKRSVSEVAQERQGMSKSASGGARQLFTYGTSAFVMDTESEDANDEQRSSDLLPRRKRKMRVLNEVYGNPSGSSDHDTEPQAENGFDSEEEIVGSNSPSSNNKKVKRRGSHDQEARRDCNPGRGGGDRIKRIQAKGNGETKLCRKSRLEGLILPEVDQAFQGSKWELMDARTKVETILDQFQYLELYFRVRVTRGMVAKETARKFYVYDSLYDVMQYYEETGASGHKVWKFKLVKRAEQPDSSIPENVSISSEAVIHLDFLSVNRL</sequence>
<reference evidence="5 6" key="1">
    <citation type="submission" date="2024-09" db="EMBL/GenBank/DDBJ databases">
        <title>Chromosome-scale assembly of Riccia fluitans.</title>
        <authorList>
            <person name="Paukszto L."/>
            <person name="Sawicki J."/>
            <person name="Karawczyk K."/>
            <person name="Piernik-Szablinska J."/>
            <person name="Szczecinska M."/>
            <person name="Mazdziarz M."/>
        </authorList>
    </citation>
    <scope>NUCLEOTIDE SEQUENCE [LARGE SCALE GENOMIC DNA]</scope>
    <source>
        <strain evidence="5">Rf_01</strain>
        <tissue evidence="5">Aerial parts of the thallus</tissue>
    </source>
</reference>
<name>A0ABD1XU61_9MARC</name>
<feature type="region of interest" description="Disordered" evidence="3">
    <location>
        <begin position="68"/>
        <end position="95"/>
    </location>
</feature>
<evidence type="ECO:0000313" key="6">
    <source>
        <dbReference type="Proteomes" id="UP001605036"/>
    </source>
</evidence>
<dbReference type="PROSITE" id="PS51015">
    <property type="entry name" value="YDG"/>
    <property type="match status" value="1"/>
</dbReference>
<feature type="compositionally biased region" description="Basic and acidic residues" evidence="3">
    <location>
        <begin position="251"/>
        <end position="270"/>
    </location>
</feature>
<dbReference type="Gene3D" id="2.30.280.10">
    <property type="entry name" value="SRA-YDG"/>
    <property type="match status" value="1"/>
</dbReference>
<comment type="subcellular location">
    <subcellularLocation>
        <location evidence="2">Nucleus</location>
    </subcellularLocation>
</comment>
<dbReference type="GO" id="GO:0005634">
    <property type="term" value="C:nucleus"/>
    <property type="evidence" value="ECO:0007669"/>
    <property type="project" value="UniProtKB-SubCell"/>
</dbReference>
<dbReference type="Pfam" id="PF02182">
    <property type="entry name" value="SAD_SRA"/>
    <property type="match status" value="1"/>
</dbReference>
<keyword evidence="1 2" id="KW-0539">Nucleus</keyword>
<feature type="compositionally biased region" description="Basic and acidic residues" evidence="3">
    <location>
        <begin position="73"/>
        <end position="86"/>
    </location>
</feature>
<keyword evidence="6" id="KW-1185">Reference proteome</keyword>
<evidence type="ECO:0000259" key="4">
    <source>
        <dbReference type="PROSITE" id="PS51015"/>
    </source>
</evidence>
<evidence type="ECO:0000256" key="2">
    <source>
        <dbReference type="PROSITE-ProRule" id="PRU00358"/>
    </source>
</evidence>
<dbReference type="AlphaFoldDB" id="A0ABD1XU61"/>
<feature type="compositionally biased region" description="Basic and acidic residues" evidence="3">
    <location>
        <begin position="515"/>
        <end position="535"/>
    </location>
</feature>
<comment type="caution">
    <text evidence="5">The sequence shown here is derived from an EMBL/GenBank/DDBJ whole genome shotgun (WGS) entry which is preliminary data.</text>
</comment>
<feature type="domain" description="YDG" evidence="4">
    <location>
        <begin position="461"/>
        <end position="640"/>
    </location>
</feature>
<proteinExistence type="predicted"/>